<dbReference type="SUPFAM" id="SSF63748">
    <property type="entry name" value="Tudor/PWWP/MBT"/>
    <property type="match status" value="1"/>
</dbReference>
<comment type="caution">
    <text evidence="7">The sequence shown here is derived from an EMBL/GenBank/DDBJ whole genome shotgun (WGS) entry which is preliminary data.</text>
</comment>
<evidence type="ECO:0000256" key="4">
    <source>
        <dbReference type="SAM" id="MobiDB-lite"/>
    </source>
</evidence>
<keyword evidence="8" id="KW-1185">Reference proteome</keyword>
<feature type="domain" description="OTU" evidence="6">
    <location>
        <begin position="1"/>
        <end position="42"/>
    </location>
</feature>
<feature type="region of interest" description="Disordered" evidence="4">
    <location>
        <begin position="96"/>
        <end position="148"/>
    </location>
</feature>
<keyword evidence="3" id="KW-0788">Thiol protease</keyword>
<protein>
    <submittedName>
        <fullName evidence="7">Uncharacterized protein</fullName>
    </submittedName>
</protein>
<feature type="compositionally biased region" description="Polar residues" evidence="4">
    <location>
        <begin position="313"/>
        <end position="331"/>
    </location>
</feature>
<dbReference type="InterPro" id="IPR002999">
    <property type="entry name" value="Tudor"/>
</dbReference>
<evidence type="ECO:0000259" key="5">
    <source>
        <dbReference type="PROSITE" id="PS50304"/>
    </source>
</evidence>
<accession>A0AAD8CD67</accession>
<keyword evidence="1" id="KW-0645">Protease</keyword>
<dbReference type="Proteomes" id="UP001230051">
    <property type="component" value="Unassembled WGS sequence"/>
</dbReference>
<gene>
    <name evidence="7" type="ORF">AOXY_G38815</name>
</gene>
<sequence>RRRFIIYRHPGKPPTEVADDDYKEKVVLCCSNNGHYDNVYPKHYPADAAVCQAVLYEVLYKDVFGIEEEEIHCALDVFHGSGGRRYRNSSSMCSEDANFETSDEKNHKSPTANKNKEDWEVTEGGNPSEEKSKAGPEEQKPADGPAKTSFPYKVLKALDPDIYRNVEFDVWHDSRKELQKTDYMVFAGRQYCLGDKCQVRLEPSGKYYNAFIQEVGHHSSAVTVFIEELGEKHLVPLTNLKPVTQVNPVPAWNSAPNRKGGNYNRMSDGYAAEFDHDVRGRRRFYKKARGKEMFMAVAYSRGQSGLPPRLQHNIPSGRSSPIHNPPGSTNMAPYEQYRPHPSSQRAGRGYGPPSSARFVNRHNLVGPEVAYYSSPGRRYYQNFDNYSYRSRRSRQQMPCVNKECQFTFVPDNGEEPQGLDGTITFYELEEGDETAFPPLPGQGVSPPLAPPPATFWLRREPSPSGKQAMASSEEDMDERSNSGEQRDAWSFTWGFAVLCERCNSFGFMFKPVSESPMFISLHCFTTAWKVVEVKLIKYHINTFIVGGFLID</sequence>
<dbReference type="PROSITE" id="PS50304">
    <property type="entry name" value="TUDOR"/>
    <property type="match status" value="1"/>
</dbReference>
<name>A0AAD8CD67_ACIOX</name>
<dbReference type="InterPro" id="IPR003323">
    <property type="entry name" value="OTU_dom"/>
</dbReference>
<dbReference type="AlphaFoldDB" id="A0AAD8CD67"/>
<feature type="domain" description="Tudor" evidence="5">
    <location>
        <begin position="190"/>
        <end position="250"/>
    </location>
</feature>
<reference evidence="7" key="1">
    <citation type="submission" date="2022-02" db="EMBL/GenBank/DDBJ databases">
        <title>Atlantic sturgeon de novo genome assembly.</title>
        <authorList>
            <person name="Stock M."/>
            <person name="Klopp C."/>
            <person name="Guiguen Y."/>
            <person name="Cabau C."/>
            <person name="Parinello H."/>
            <person name="Santidrian Yebra-Pimentel E."/>
            <person name="Kuhl H."/>
            <person name="Dirks R.P."/>
            <person name="Guessner J."/>
            <person name="Wuertz S."/>
            <person name="Du K."/>
            <person name="Schartl M."/>
        </authorList>
    </citation>
    <scope>NUCLEOTIDE SEQUENCE</scope>
    <source>
        <strain evidence="7">STURGEONOMICS-FGT-2020</strain>
        <tissue evidence="7">Whole blood</tissue>
    </source>
</reference>
<proteinExistence type="predicted"/>
<feature type="non-terminal residue" evidence="7">
    <location>
        <position position="1"/>
    </location>
</feature>
<evidence type="ECO:0000259" key="6">
    <source>
        <dbReference type="PROSITE" id="PS50802"/>
    </source>
</evidence>
<organism evidence="7 8">
    <name type="scientific">Acipenser oxyrinchus oxyrinchus</name>
    <dbReference type="NCBI Taxonomy" id="40147"/>
    <lineage>
        <taxon>Eukaryota</taxon>
        <taxon>Metazoa</taxon>
        <taxon>Chordata</taxon>
        <taxon>Craniata</taxon>
        <taxon>Vertebrata</taxon>
        <taxon>Euteleostomi</taxon>
        <taxon>Actinopterygii</taxon>
        <taxon>Chondrostei</taxon>
        <taxon>Acipenseriformes</taxon>
        <taxon>Acipenseridae</taxon>
        <taxon>Acipenser</taxon>
    </lineage>
</organism>
<evidence type="ECO:0000313" key="8">
    <source>
        <dbReference type="Proteomes" id="UP001230051"/>
    </source>
</evidence>
<feature type="region of interest" description="Disordered" evidence="4">
    <location>
        <begin position="460"/>
        <end position="483"/>
    </location>
</feature>
<evidence type="ECO:0000256" key="1">
    <source>
        <dbReference type="ARBA" id="ARBA00022670"/>
    </source>
</evidence>
<dbReference type="GO" id="GO:0006508">
    <property type="term" value="P:proteolysis"/>
    <property type="evidence" value="ECO:0007669"/>
    <property type="project" value="UniProtKB-KW"/>
</dbReference>
<feature type="compositionally biased region" description="Basic and acidic residues" evidence="4">
    <location>
        <begin position="128"/>
        <end position="141"/>
    </location>
</feature>
<keyword evidence="2" id="KW-0833">Ubl conjugation pathway</keyword>
<feature type="region of interest" description="Disordered" evidence="4">
    <location>
        <begin position="304"/>
        <end position="359"/>
    </location>
</feature>
<dbReference type="EMBL" id="JAGXEW010002437">
    <property type="protein sequence ID" value="KAK1117410.1"/>
    <property type="molecule type" value="Genomic_DNA"/>
</dbReference>
<evidence type="ECO:0000256" key="3">
    <source>
        <dbReference type="ARBA" id="ARBA00022807"/>
    </source>
</evidence>
<dbReference type="PROSITE" id="PS50802">
    <property type="entry name" value="OTU"/>
    <property type="match status" value="1"/>
</dbReference>
<dbReference type="GO" id="GO:0008234">
    <property type="term" value="F:cysteine-type peptidase activity"/>
    <property type="evidence" value="ECO:0007669"/>
    <property type="project" value="UniProtKB-KW"/>
</dbReference>
<dbReference type="CDD" id="cd20447">
    <property type="entry name" value="Tudor_TDRD13"/>
    <property type="match status" value="1"/>
</dbReference>
<keyword evidence="3" id="KW-0378">Hydrolase</keyword>
<evidence type="ECO:0000256" key="2">
    <source>
        <dbReference type="ARBA" id="ARBA00022786"/>
    </source>
</evidence>
<evidence type="ECO:0000313" key="7">
    <source>
        <dbReference type="EMBL" id="KAK1117410.1"/>
    </source>
</evidence>